<dbReference type="Proteomes" id="UP000231179">
    <property type="component" value="Chromosome"/>
</dbReference>
<organism evidence="1 2">
    <name type="scientific">Spiroplasma clarkii</name>
    <dbReference type="NCBI Taxonomy" id="2139"/>
    <lineage>
        <taxon>Bacteria</taxon>
        <taxon>Bacillati</taxon>
        <taxon>Mycoplasmatota</taxon>
        <taxon>Mollicutes</taxon>
        <taxon>Entomoplasmatales</taxon>
        <taxon>Spiroplasmataceae</taxon>
        <taxon>Spiroplasma</taxon>
    </lineage>
</organism>
<reference evidence="1 2" key="1">
    <citation type="submission" date="2017-11" db="EMBL/GenBank/DDBJ databases">
        <title>Complete genome sequence of Spiroplasma clarkii CN-5 (DSM 19994).</title>
        <authorList>
            <person name="Tsai Y.-M."/>
            <person name="Chang A."/>
            <person name="Lo W.-S."/>
            <person name="Kuo C.-H."/>
        </authorList>
    </citation>
    <scope>NUCLEOTIDE SEQUENCE [LARGE SCALE GENOMIC DNA]</scope>
    <source>
        <strain evidence="1 2">CN-5</strain>
    </source>
</reference>
<dbReference type="KEGG" id="scla:SCLARK_00766"/>
<accession>A0A1Y0L097</accession>
<gene>
    <name evidence="1" type="ORF">SCLAR_v1c05000</name>
</gene>
<protein>
    <submittedName>
        <fullName evidence="1">Uncharacterized protein</fullName>
    </submittedName>
</protein>
<proteinExistence type="predicted"/>
<evidence type="ECO:0000313" key="1">
    <source>
        <dbReference type="EMBL" id="ATX70819.1"/>
    </source>
</evidence>
<dbReference type="AlphaFoldDB" id="A0A1Y0L097"/>
<keyword evidence="2" id="KW-1185">Reference proteome</keyword>
<sequence length="103" mass="12205">MSEYELKELLKKLATSSLLVALVTNNIDSKFLNLKFKTLGEFLANFKEPLREKITRTFINTYFMFVNRLADCQDFSNFVDLIERWELEACLQFLDNFQNKVVH</sequence>
<dbReference type="EMBL" id="CP024870">
    <property type="protein sequence ID" value="ATX70819.1"/>
    <property type="molecule type" value="Genomic_DNA"/>
</dbReference>
<name>A0A1Y0L097_9MOLU</name>
<evidence type="ECO:0000313" key="2">
    <source>
        <dbReference type="Proteomes" id="UP000231179"/>
    </source>
</evidence>
<dbReference type="RefSeq" id="WP_100254378.1">
    <property type="nucleotide sequence ID" value="NZ_CP015819.1"/>
</dbReference>